<keyword evidence="2" id="KW-1185">Reference proteome</keyword>
<proteinExistence type="predicted"/>
<dbReference type="GO" id="GO:0051603">
    <property type="term" value="P:proteolysis involved in protein catabolic process"/>
    <property type="evidence" value="ECO:0007669"/>
    <property type="project" value="InterPro"/>
</dbReference>
<protein>
    <submittedName>
        <fullName evidence="1">Uncharacterized protein</fullName>
    </submittedName>
</protein>
<evidence type="ECO:0000313" key="2">
    <source>
        <dbReference type="Proteomes" id="UP000077266"/>
    </source>
</evidence>
<dbReference type="InterPro" id="IPR029055">
    <property type="entry name" value="Ntn_hydrolases_N"/>
</dbReference>
<reference evidence="1 2" key="1">
    <citation type="journal article" date="2016" name="Mol. Biol. Evol.">
        <title>Comparative Genomics of Early-Diverging Mushroom-Forming Fungi Provides Insights into the Origins of Lignocellulose Decay Capabilities.</title>
        <authorList>
            <person name="Nagy L.G."/>
            <person name="Riley R."/>
            <person name="Tritt A."/>
            <person name="Adam C."/>
            <person name="Daum C."/>
            <person name="Floudas D."/>
            <person name="Sun H."/>
            <person name="Yadav J.S."/>
            <person name="Pangilinan J."/>
            <person name="Larsson K.H."/>
            <person name="Matsuura K."/>
            <person name="Barry K."/>
            <person name="Labutti K."/>
            <person name="Kuo R."/>
            <person name="Ohm R.A."/>
            <person name="Bhattacharya S.S."/>
            <person name="Shirouzu T."/>
            <person name="Yoshinaga Y."/>
            <person name="Martin F.M."/>
            <person name="Grigoriev I.V."/>
            <person name="Hibbett D.S."/>
        </authorList>
    </citation>
    <scope>NUCLEOTIDE SEQUENCE [LARGE SCALE GENOMIC DNA]</scope>
    <source>
        <strain evidence="1 2">HHB12029</strain>
    </source>
</reference>
<organism evidence="1 2">
    <name type="scientific">Exidia glandulosa HHB12029</name>
    <dbReference type="NCBI Taxonomy" id="1314781"/>
    <lineage>
        <taxon>Eukaryota</taxon>
        <taxon>Fungi</taxon>
        <taxon>Dikarya</taxon>
        <taxon>Basidiomycota</taxon>
        <taxon>Agaricomycotina</taxon>
        <taxon>Agaricomycetes</taxon>
        <taxon>Auriculariales</taxon>
        <taxon>Exidiaceae</taxon>
        <taxon>Exidia</taxon>
    </lineage>
</organism>
<accession>A0A165MWZ4</accession>
<dbReference type="InterPro" id="IPR001353">
    <property type="entry name" value="Proteasome_sua/b"/>
</dbReference>
<dbReference type="SUPFAM" id="SSF56235">
    <property type="entry name" value="N-terminal nucleophile aminohydrolases (Ntn hydrolases)"/>
    <property type="match status" value="1"/>
</dbReference>
<dbReference type="OrthoDB" id="268479at2759"/>
<dbReference type="Pfam" id="PF00227">
    <property type="entry name" value="Proteasome"/>
    <property type="match status" value="1"/>
</dbReference>
<name>A0A165MWZ4_EXIGL</name>
<dbReference type="Proteomes" id="UP000077266">
    <property type="component" value="Unassembled WGS sequence"/>
</dbReference>
<dbReference type="InParanoid" id="A0A165MWZ4"/>
<dbReference type="GO" id="GO:0005839">
    <property type="term" value="C:proteasome core complex"/>
    <property type="evidence" value="ECO:0007669"/>
    <property type="project" value="InterPro"/>
</dbReference>
<dbReference type="EMBL" id="KV425905">
    <property type="protein sequence ID" value="KZV99881.1"/>
    <property type="molecule type" value="Genomic_DNA"/>
</dbReference>
<dbReference type="Gene3D" id="3.60.20.10">
    <property type="entry name" value="Glutamine Phosphoribosylpyrophosphate, subunit 1, domain 1"/>
    <property type="match status" value="1"/>
</dbReference>
<sequence>MRTLVFALGFERRRYTTAAPSPYFFCLGLRFHTKRYHGSARNPYTVNGGIILAIPCPGFAVVAGDTRAPLSERATCPSGLCVEAEAIFNFKIDNALLFFANPAATGDMFAKTVEERLETESRSSTRARNIHLLSTARSIQTTLHAKCSFPLYMWAVFGGLDNTGAYSFLGSCEREPYHASGAAQSSV</sequence>
<dbReference type="AlphaFoldDB" id="A0A165MWZ4"/>
<gene>
    <name evidence="1" type="ORF">EXIGLDRAFT_667938</name>
</gene>
<dbReference type="STRING" id="1314781.A0A165MWZ4"/>
<evidence type="ECO:0000313" key="1">
    <source>
        <dbReference type="EMBL" id="KZV99881.1"/>
    </source>
</evidence>